<dbReference type="EMBL" id="GG662639">
    <property type="protein sequence ID" value="EWS73471.1"/>
    <property type="molecule type" value="Genomic_DNA"/>
</dbReference>
<reference evidence="2" key="1">
    <citation type="journal article" date="2006" name="PLoS Biol.">
        <title>Macronuclear genome sequence of the ciliate Tetrahymena thermophila, a model eukaryote.</title>
        <authorList>
            <person name="Eisen J.A."/>
            <person name="Coyne R.S."/>
            <person name="Wu M."/>
            <person name="Wu D."/>
            <person name="Thiagarajan M."/>
            <person name="Wortman J.R."/>
            <person name="Badger J.H."/>
            <person name="Ren Q."/>
            <person name="Amedeo P."/>
            <person name="Jones K.M."/>
            <person name="Tallon L.J."/>
            <person name="Delcher A.L."/>
            <person name="Salzberg S.L."/>
            <person name="Silva J.C."/>
            <person name="Haas B.J."/>
            <person name="Majoros W.H."/>
            <person name="Farzad M."/>
            <person name="Carlton J.M."/>
            <person name="Smith R.K. Jr."/>
            <person name="Garg J."/>
            <person name="Pearlman R.E."/>
            <person name="Karrer K.M."/>
            <person name="Sun L."/>
            <person name="Manning G."/>
            <person name="Elde N.C."/>
            <person name="Turkewitz A.P."/>
            <person name="Asai D.J."/>
            <person name="Wilkes D.E."/>
            <person name="Wang Y."/>
            <person name="Cai H."/>
            <person name="Collins K."/>
            <person name="Stewart B.A."/>
            <person name="Lee S.R."/>
            <person name="Wilamowska K."/>
            <person name="Weinberg Z."/>
            <person name="Ruzzo W.L."/>
            <person name="Wloga D."/>
            <person name="Gaertig J."/>
            <person name="Frankel J."/>
            <person name="Tsao C.-C."/>
            <person name="Gorovsky M.A."/>
            <person name="Keeling P.J."/>
            <person name="Waller R.F."/>
            <person name="Patron N.J."/>
            <person name="Cherry J.M."/>
            <person name="Stover N.A."/>
            <person name="Krieger C.J."/>
            <person name="del Toro C."/>
            <person name="Ryder H.F."/>
            <person name="Williamson S.C."/>
            <person name="Barbeau R.A."/>
            <person name="Hamilton E.P."/>
            <person name="Orias E."/>
        </authorList>
    </citation>
    <scope>NUCLEOTIDE SEQUENCE [LARGE SCALE GENOMIC DNA]</scope>
    <source>
        <strain evidence="2">SB210</strain>
    </source>
</reference>
<gene>
    <name evidence="1" type="ORF">TTHERM_000138428</name>
</gene>
<sequence length="236" mass="28797">MKNRNSVHSKFRQLLHLQKVFKLQIFTGAYSKNVSHFYLFLFFQICQANAIVHHHLTFRHRRCYYFFNYKVNLLLETKNYTYFFDQKNGFQDFQISAKEEDSLDKLLSTFQKKIKIHPFYLAHSNVHIIIMKAFFFECECAILHFLLDACRHQEQELKAYCYIMSLISRIQFYLQRRQVILNILDDHSKLYSKSLKKQPYYYFFSFYLQEDLKHSFLKSISQGYPKVIYWHGEQFS</sequence>
<evidence type="ECO:0000313" key="1">
    <source>
        <dbReference type="EMBL" id="EWS73471.1"/>
    </source>
</evidence>
<dbReference type="InParanoid" id="W7XGV2"/>
<dbReference type="KEGG" id="tet:TTHERM_000138428"/>
<dbReference type="RefSeq" id="XP_012653953.1">
    <property type="nucleotide sequence ID" value="XM_012798499.1"/>
</dbReference>
<protein>
    <submittedName>
        <fullName evidence="1">Transmembrane protein, putative</fullName>
    </submittedName>
</protein>
<dbReference type="Proteomes" id="UP000009168">
    <property type="component" value="Unassembled WGS sequence"/>
</dbReference>
<organism evidence="1 2">
    <name type="scientific">Tetrahymena thermophila (strain SB210)</name>
    <dbReference type="NCBI Taxonomy" id="312017"/>
    <lineage>
        <taxon>Eukaryota</taxon>
        <taxon>Sar</taxon>
        <taxon>Alveolata</taxon>
        <taxon>Ciliophora</taxon>
        <taxon>Intramacronucleata</taxon>
        <taxon>Oligohymenophorea</taxon>
        <taxon>Hymenostomatida</taxon>
        <taxon>Tetrahymenina</taxon>
        <taxon>Tetrahymenidae</taxon>
        <taxon>Tetrahymena</taxon>
    </lineage>
</organism>
<keyword evidence="1" id="KW-0472">Membrane</keyword>
<dbReference type="GeneID" id="24437474"/>
<name>W7XGV2_TETTS</name>
<evidence type="ECO:0000313" key="2">
    <source>
        <dbReference type="Proteomes" id="UP000009168"/>
    </source>
</evidence>
<keyword evidence="1" id="KW-0812">Transmembrane</keyword>
<dbReference type="AlphaFoldDB" id="W7XGV2"/>
<accession>W7XGV2</accession>
<keyword evidence="2" id="KW-1185">Reference proteome</keyword>
<proteinExistence type="predicted"/>